<proteinExistence type="predicted"/>
<accession>A0A1I2K279</accession>
<dbReference type="Proteomes" id="UP000182135">
    <property type="component" value="Unassembled WGS sequence"/>
</dbReference>
<gene>
    <name evidence="1" type="ORF">SAMN04487885_103212</name>
</gene>
<name>A0A1I2K279_9CLOT</name>
<dbReference type="Gene3D" id="3.40.50.300">
    <property type="entry name" value="P-loop containing nucleotide triphosphate hydrolases"/>
    <property type="match status" value="1"/>
</dbReference>
<dbReference type="RefSeq" id="WP_027640020.1">
    <property type="nucleotide sequence ID" value="NZ_CABMJC010000001.1"/>
</dbReference>
<dbReference type="InterPro" id="IPR027417">
    <property type="entry name" value="P-loop_NTPase"/>
</dbReference>
<dbReference type="SUPFAM" id="SSF52540">
    <property type="entry name" value="P-loop containing nucleoside triphosphate hydrolases"/>
    <property type="match status" value="1"/>
</dbReference>
<keyword evidence="2" id="KW-1185">Reference proteome</keyword>
<keyword evidence="1" id="KW-0808">Transferase</keyword>
<dbReference type="Pfam" id="PF07931">
    <property type="entry name" value="CPT"/>
    <property type="match status" value="1"/>
</dbReference>
<organism evidence="1 2">
    <name type="scientific">Clostridium cadaveris</name>
    <dbReference type="NCBI Taxonomy" id="1529"/>
    <lineage>
        <taxon>Bacteria</taxon>
        <taxon>Bacillati</taxon>
        <taxon>Bacillota</taxon>
        <taxon>Clostridia</taxon>
        <taxon>Eubacteriales</taxon>
        <taxon>Clostridiaceae</taxon>
        <taxon>Clostridium</taxon>
    </lineage>
</organism>
<dbReference type="EMBL" id="FOOE01000003">
    <property type="protein sequence ID" value="SFF59181.1"/>
    <property type="molecule type" value="Genomic_DNA"/>
</dbReference>
<dbReference type="GO" id="GO:0016740">
    <property type="term" value="F:transferase activity"/>
    <property type="evidence" value="ECO:0007669"/>
    <property type="project" value="UniProtKB-KW"/>
</dbReference>
<protein>
    <submittedName>
        <fullName evidence="1">Chloramphenicol 3-O phosphotransferase</fullName>
    </submittedName>
</protein>
<evidence type="ECO:0000313" key="1">
    <source>
        <dbReference type="EMBL" id="SFF59181.1"/>
    </source>
</evidence>
<evidence type="ECO:0000313" key="2">
    <source>
        <dbReference type="Proteomes" id="UP000182135"/>
    </source>
</evidence>
<sequence>MKQNVILFNGPSSSGKSTLSIAVQKALEYETGEKYGVLSIDDFLHMTINETIYEEDVFEITPKFCKAAVSMVSSQKNIIIDHVITSKRIFKQLIEALEFCDLYLINVTCPLQELIRREQQRKNRCLGSAEASFQYLFPQEPYDLTVDTFQTSIEECTLQIINVLQNGPNAIYKIMNKIKLED</sequence>
<dbReference type="eggNOG" id="COG3896">
    <property type="taxonomic scope" value="Bacteria"/>
</dbReference>
<dbReference type="AlphaFoldDB" id="A0A1I2K279"/>
<dbReference type="OrthoDB" id="9790407at2"/>
<reference evidence="1 2" key="1">
    <citation type="submission" date="2016-10" db="EMBL/GenBank/DDBJ databases">
        <authorList>
            <person name="de Groot N.N."/>
        </authorList>
    </citation>
    <scope>NUCLEOTIDE SEQUENCE [LARGE SCALE GENOMIC DNA]</scope>
    <source>
        <strain evidence="1 2">NLAE-zl-G419</strain>
    </source>
</reference>